<dbReference type="GO" id="GO:0008422">
    <property type="term" value="F:beta-glucosidase activity"/>
    <property type="evidence" value="ECO:0007669"/>
    <property type="project" value="UniProtKB-ARBA"/>
</dbReference>
<dbReference type="FunFam" id="2.60.40.10:FF:000495">
    <property type="entry name" value="Periplasmic beta-glucosidase"/>
    <property type="match status" value="1"/>
</dbReference>
<dbReference type="SUPFAM" id="SSF52279">
    <property type="entry name" value="Beta-D-glucan exohydrolase, C-terminal domain"/>
    <property type="match status" value="1"/>
</dbReference>
<dbReference type="PROSITE" id="PS00775">
    <property type="entry name" value="GLYCOSYL_HYDROL_F3"/>
    <property type="match status" value="1"/>
</dbReference>
<dbReference type="Proteomes" id="UP000293289">
    <property type="component" value="Unassembled WGS sequence"/>
</dbReference>
<dbReference type="InterPro" id="IPR035396">
    <property type="entry name" value="Bac_rhamnosid6H"/>
</dbReference>
<dbReference type="InterPro" id="IPR026891">
    <property type="entry name" value="Fn3-like"/>
</dbReference>
<keyword evidence="10" id="KW-1185">Reference proteome</keyword>
<dbReference type="PRINTS" id="PR00133">
    <property type="entry name" value="GLHYDRLASE3"/>
</dbReference>
<evidence type="ECO:0000256" key="6">
    <source>
        <dbReference type="ARBA" id="ARBA00074219"/>
    </source>
</evidence>
<evidence type="ECO:0000256" key="4">
    <source>
        <dbReference type="ARBA" id="ARBA00022801"/>
    </source>
</evidence>
<dbReference type="Pfam" id="PF14310">
    <property type="entry name" value="Fn3-like"/>
    <property type="match status" value="1"/>
</dbReference>
<keyword evidence="4 7" id="KW-0378">Hydrolase</keyword>
<dbReference type="Pfam" id="PF01915">
    <property type="entry name" value="Glyco_hydro_3_C"/>
    <property type="match status" value="1"/>
</dbReference>
<evidence type="ECO:0000313" key="10">
    <source>
        <dbReference type="Proteomes" id="UP000293289"/>
    </source>
</evidence>
<dbReference type="InterPro" id="IPR002772">
    <property type="entry name" value="Glyco_hydro_3_C"/>
</dbReference>
<dbReference type="GO" id="GO:0005975">
    <property type="term" value="P:carbohydrate metabolic process"/>
    <property type="evidence" value="ECO:0007669"/>
    <property type="project" value="InterPro"/>
</dbReference>
<evidence type="ECO:0000256" key="3">
    <source>
        <dbReference type="ARBA" id="ARBA00012652"/>
    </source>
</evidence>
<dbReference type="SUPFAM" id="SSF48208">
    <property type="entry name" value="Six-hairpin glycosidases"/>
    <property type="match status" value="1"/>
</dbReference>
<dbReference type="Pfam" id="PF17389">
    <property type="entry name" value="Bac_rhamnosid6H"/>
    <property type="match status" value="1"/>
</dbReference>
<dbReference type="InterPro" id="IPR036881">
    <property type="entry name" value="Glyco_hydro_3_C_sf"/>
</dbReference>
<comment type="catalytic activity">
    <reaction evidence="1">
        <text>Hydrolysis of terminal non-reducing alpha-L-rhamnose residues in alpha-L-rhamnosides.</text>
        <dbReference type="EC" id="3.2.1.40"/>
    </reaction>
</comment>
<dbReference type="InterPro" id="IPR013737">
    <property type="entry name" value="Bac_rhamnosid_N"/>
</dbReference>
<evidence type="ECO:0000256" key="5">
    <source>
        <dbReference type="ARBA" id="ARBA00058905"/>
    </source>
</evidence>
<organism evidence="9 10">
    <name type="scientific">Agromyces ramosus</name>
    <dbReference type="NCBI Taxonomy" id="33879"/>
    <lineage>
        <taxon>Bacteria</taxon>
        <taxon>Bacillati</taxon>
        <taxon>Actinomycetota</taxon>
        <taxon>Actinomycetes</taxon>
        <taxon>Micrococcales</taxon>
        <taxon>Microbacteriaceae</taxon>
        <taxon>Agromyces</taxon>
    </lineage>
</organism>
<evidence type="ECO:0000256" key="1">
    <source>
        <dbReference type="ARBA" id="ARBA00001445"/>
    </source>
</evidence>
<keyword evidence="7" id="KW-0326">Glycosidase</keyword>
<dbReference type="Gene3D" id="2.60.420.10">
    <property type="entry name" value="Maltose phosphorylase, domain 3"/>
    <property type="match status" value="1"/>
</dbReference>
<dbReference type="Pfam" id="PF25788">
    <property type="entry name" value="Ig_Rha78A_N"/>
    <property type="match status" value="1"/>
</dbReference>
<comment type="similarity">
    <text evidence="2 7">Belongs to the glycosyl hydrolase 3 family.</text>
</comment>
<dbReference type="Pfam" id="PF05592">
    <property type="entry name" value="Bac_rhamnosid"/>
    <property type="match status" value="1"/>
</dbReference>
<dbReference type="SUPFAM" id="SSF51445">
    <property type="entry name" value="(Trans)glycosidases"/>
    <property type="match status" value="1"/>
</dbReference>
<dbReference type="Gene3D" id="1.50.10.10">
    <property type="match status" value="1"/>
</dbReference>
<dbReference type="Gene3D" id="2.60.40.10">
    <property type="entry name" value="Immunoglobulins"/>
    <property type="match status" value="2"/>
</dbReference>
<comment type="function">
    <text evidence="5">Catalyzes the hydrolysis of a non-reducing terminal alpha-L-arabinopyranosidic linkage in ginsenoside Rb2 (alpha-L-arabinopyranosyl-(1-&gt;6)-alpha-D-glucopyranosyl) to release alpha-D-glucopyranosyl (Rd). It is not able to hydrolyze alpha-L-arabinofuranosyl-(1-&gt;6)-alpha-D-glucopyranosyl (Rc).</text>
</comment>
<dbReference type="InterPro" id="IPR035398">
    <property type="entry name" value="Bac_rhamnosid_C"/>
</dbReference>
<feature type="domain" description="Fibronectin type III-like" evidence="8">
    <location>
        <begin position="1541"/>
        <end position="1611"/>
    </location>
</feature>
<dbReference type="InterPro" id="IPR013783">
    <property type="entry name" value="Ig-like_fold"/>
</dbReference>
<dbReference type="InterPro" id="IPR016007">
    <property type="entry name" value="Alpha_rhamnosid"/>
</dbReference>
<dbReference type="InterPro" id="IPR012341">
    <property type="entry name" value="6hp_glycosidase-like_sf"/>
</dbReference>
<evidence type="ECO:0000313" key="9">
    <source>
        <dbReference type="EMBL" id="RZS66425.1"/>
    </source>
</evidence>
<proteinExistence type="inferred from homology"/>
<dbReference type="EC" id="3.2.1.40" evidence="3"/>
<name>A0A4Q7MDX8_9MICO</name>
<dbReference type="InterPro" id="IPR008928">
    <property type="entry name" value="6-hairpin_glycosidase_sf"/>
</dbReference>
<evidence type="ECO:0000256" key="7">
    <source>
        <dbReference type="RuleBase" id="RU361161"/>
    </source>
</evidence>
<dbReference type="InterPro" id="IPR036962">
    <property type="entry name" value="Glyco_hydro_3_N_sf"/>
</dbReference>
<reference evidence="9 10" key="1">
    <citation type="submission" date="2019-02" db="EMBL/GenBank/DDBJ databases">
        <title>Genomic Encyclopedia of Type Strains, Phase IV (KMG-IV): sequencing the most valuable type-strain genomes for metagenomic binning, comparative biology and taxonomic classification.</title>
        <authorList>
            <person name="Goeker M."/>
        </authorList>
    </citation>
    <scope>NUCLEOTIDE SEQUENCE [LARGE SCALE GENOMIC DNA]</scope>
    <source>
        <strain evidence="9 10">DSM 43045</strain>
    </source>
</reference>
<evidence type="ECO:0000259" key="8">
    <source>
        <dbReference type="SMART" id="SM01217"/>
    </source>
</evidence>
<dbReference type="EMBL" id="SGWY01000002">
    <property type="protein sequence ID" value="RZS66425.1"/>
    <property type="molecule type" value="Genomic_DNA"/>
</dbReference>
<dbReference type="PANTHER" id="PTHR33307">
    <property type="entry name" value="ALPHA-RHAMNOSIDASE (EUROFUNG)"/>
    <property type="match status" value="1"/>
</dbReference>
<dbReference type="InterPro" id="IPR001764">
    <property type="entry name" value="Glyco_hydro_3_N"/>
</dbReference>
<dbReference type="Pfam" id="PF17390">
    <property type="entry name" value="Bac_rhamnosid_C"/>
    <property type="match status" value="1"/>
</dbReference>
<dbReference type="Pfam" id="PF00933">
    <property type="entry name" value="Glyco_hydro_3"/>
    <property type="match status" value="1"/>
</dbReference>
<dbReference type="Gene3D" id="3.20.20.300">
    <property type="entry name" value="Glycoside hydrolase, family 3, N-terminal domain"/>
    <property type="match status" value="1"/>
</dbReference>
<accession>A0A4Q7MDX8</accession>
<dbReference type="InterPro" id="IPR019800">
    <property type="entry name" value="Glyco_hydro_3_AS"/>
</dbReference>
<dbReference type="RefSeq" id="WP_341272755.1">
    <property type="nucleotide sequence ID" value="NZ_SGWY01000002.1"/>
</dbReference>
<dbReference type="Gene3D" id="2.60.120.260">
    <property type="entry name" value="Galactose-binding domain-like"/>
    <property type="match status" value="2"/>
</dbReference>
<dbReference type="GO" id="GO:0030596">
    <property type="term" value="F:alpha-L-rhamnosidase activity"/>
    <property type="evidence" value="ECO:0007669"/>
    <property type="project" value="UniProtKB-EC"/>
</dbReference>
<dbReference type="SMART" id="SM01217">
    <property type="entry name" value="Fn3_like"/>
    <property type="match status" value="1"/>
</dbReference>
<sequence length="1713" mass="183922">MSITVTPVRFEHHREALGIGETTPRLSWLVASAPSGWQQAHYEAEGRAADAAGPASSVVAVDSADSVLVPWPFAPLASRERREVRVRVVGEDGTASAWSDWSAVETGLLEASDWTATMVGPDADGAFAAESAPLVRTAFEVTDAAIRRARVYVTAHGLVELELNGVRVGDHELTPGWTAYQGRLRYATFDVTDTVRTGGNVLGAWLGDGWWRGHLGWDGKRELYGRELGLLAQLEIEYADGTRQVVASGPDWTVGAGAIRSADLYHGEDFDARRYDAAWSTSAYDAVGWEPAAVRELDTATLVAPDGPPVRHVETVAVQEVLASPSGTAILDFGQNLVGRLRITVTGAAGDVVTLRHAEVLEHGELATGPLRTAKQVDTYILRGDGEETWAPRFTFHGFRFAEVTGWPGEFDPAAVVAEVLHSDMERTGRFAASDPLVNRLHENVVWGMRGNFVDVPTDCPQRDERLGWTGDLQVFAPTASFLYDSAGFLTSWLRDLESEQRRLGGVPMIVPSPIEVAGSGAMAGWADAATVVPWTIYQRFGDLEVLRRQFDSMAAWVDQVAELAGETRLWDTGFQFGDWLDPLAPAGRPEAAQTYAEIVATAYFARSARIVADAAALLGRGEDAARYGALADEARAAFHREYVARSGRVLSDSATAYALALQFDIITDDDERRHAADRLAQIVRDNGYRISTGFIGTPLITDALSSNGHTDVAYRLLFATENPSWLYAVTHGATTIWERWDSLLPDGTVHPSGMTSFNHYAFGAVADWLHRVVAGLAPAAPGYRRLRIAPQPPRRGLTEASASLHTPYGEASSAWTLADGALELRVTIPVGATADVVLPSGVTHVVAHGEYRFAEPFQVDPDERPAVTVDTRFGDLVDDRAAMAVFMGVVTKYVPEAAEHMTGGLRGQDDMTPRQVAGMLPRSEEVLADLERGFAAVSAGEEAPADVPTASEPAAEEAAAEDAELEAMATLLTGEDFWRTRDGSGIRSLTVSDGPHGIRLQREGEDHLGLNASVPATCFPPGVALGSSWDPALAREVGAAIAREARALGVDVVLGPGVNIKRSPLGGRNFEYLSEDPRLTGAIATEWIRGVQGEGVGTSLKHFAVNNQETARMRVSAEVDARTLREIYLPAFEQVVREAAPTTVMSAYNAINGVFASENRWLLTRLLRDEWGFDGLVLSDWGAIKDRVEALAAGLDLEMPGTGDEGTAAIVAAVREGRLDRAIVERAVERLRRLAERTAPAEGATEPGDVAQADAEAHHALARRAAAASVVLLRNEHETLPLRAGQRVAVVGEFAVAPQYQGGGSSNVNAIRVDRPLDELRRALGDAHVVYAPGVSRAADADADADALLAEARDAAEAAEVALVFVGLHEHDQSEGFDRENLDLPADHVALIQAVASAAPRTVVVLMNGGVVSLEPWHDRVDAIVEGWALGQAVGGALADVLTGAVSPSGRLAETIPLALSDSPSYLNFPGENEVVRYGEGVFVGYRYYATADRPVRYPFGHGLSYTTFAHESFEVEATGPDTAVARVTVRNTGAVTGAEVVQLYVSPASSAVRRPVRELAGFAKVHLEAGEASAVEIALERRAFAFWDVTGDRWWVEPGTYAVELGRSVAHIVERRELTLEGDVDRPKPLSLESTVKEWFGHPVVGPALMHGMMANATPEQQAAAEANADMLKLVDSMPMGQFARFPGVEIPDEALEQLIALSLAESGAPA</sequence>
<dbReference type="Gene3D" id="3.40.50.1700">
    <property type="entry name" value="Glycoside hydrolase family 3 C-terminal domain"/>
    <property type="match status" value="1"/>
</dbReference>
<evidence type="ECO:0000256" key="2">
    <source>
        <dbReference type="ARBA" id="ARBA00005336"/>
    </source>
</evidence>
<dbReference type="InterPro" id="IPR017853">
    <property type="entry name" value="GH"/>
</dbReference>
<gene>
    <name evidence="9" type="ORF">EV187_2151</name>
</gene>
<comment type="caution">
    <text evidence="9">The sequence shown here is derived from an EMBL/GenBank/DDBJ whole genome shotgun (WGS) entry which is preliminary data.</text>
</comment>
<dbReference type="Pfam" id="PF08531">
    <property type="entry name" value="Bac_rhamnosid_N"/>
    <property type="match status" value="1"/>
</dbReference>
<protein>
    <recommendedName>
        <fullName evidence="6">Exo-alpha-(1-&gt;6)-L-arabinopyranosidase</fullName>
        <ecNumber evidence="3">3.2.1.40</ecNumber>
    </recommendedName>
</protein>
<dbReference type="PANTHER" id="PTHR33307:SF6">
    <property type="entry name" value="ALPHA-RHAMNOSIDASE (EUROFUNG)-RELATED"/>
    <property type="match status" value="1"/>
</dbReference>
<dbReference type="InterPro" id="IPR008902">
    <property type="entry name" value="Rhamnosid_concanavalin"/>
</dbReference>